<dbReference type="EMBL" id="CAJJDP010000022">
    <property type="protein sequence ID" value="CAD8149675.1"/>
    <property type="molecule type" value="Genomic_DNA"/>
</dbReference>
<organism evidence="2 3">
    <name type="scientific">Paramecium octaurelia</name>
    <dbReference type="NCBI Taxonomy" id="43137"/>
    <lineage>
        <taxon>Eukaryota</taxon>
        <taxon>Sar</taxon>
        <taxon>Alveolata</taxon>
        <taxon>Ciliophora</taxon>
        <taxon>Intramacronucleata</taxon>
        <taxon>Oligohymenophorea</taxon>
        <taxon>Peniculida</taxon>
        <taxon>Parameciidae</taxon>
        <taxon>Paramecium</taxon>
    </lineage>
</organism>
<accession>A0A8S1T8T4</accession>
<reference evidence="2" key="1">
    <citation type="submission" date="2021-01" db="EMBL/GenBank/DDBJ databases">
        <authorList>
            <consortium name="Genoscope - CEA"/>
            <person name="William W."/>
        </authorList>
    </citation>
    <scope>NUCLEOTIDE SEQUENCE</scope>
</reference>
<proteinExistence type="predicted"/>
<comment type="caution">
    <text evidence="2">The sequence shown here is derived from an EMBL/GenBank/DDBJ whole genome shotgun (WGS) entry which is preliminary data.</text>
</comment>
<dbReference type="Proteomes" id="UP000683925">
    <property type="component" value="Unassembled WGS sequence"/>
</dbReference>
<dbReference type="OrthoDB" id="687730at2759"/>
<feature type="coiled-coil region" evidence="1">
    <location>
        <begin position="70"/>
        <end position="198"/>
    </location>
</feature>
<evidence type="ECO:0000256" key="1">
    <source>
        <dbReference type="SAM" id="Coils"/>
    </source>
</evidence>
<gene>
    <name evidence="2" type="ORF">POCTA_138.1.T0220349</name>
</gene>
<evidence type="ECO:0000313" key="3">
    <source>
        <dbReference type="Proteomes" id="UP000683925"/>
    </source>
</evidence>
<feature type="coiled-coil region" evidence="1">
    <location>
        <begin position="519"/>
        <end position="587"/>
    </location>
</feature>
<keyword evidence="3" id="KW-1185">Reference proteome</keyword>
<protein>
    <submittedName>
        <fullName evidence="2">Uncharacterized protein</fullName>
    </submittedName>
</protein>
<evidence type="ECO:0000313" key="2">
    <source>
        <dbReference type="EMBL" id="CAD8149675.1"/>
    </source>
</evidence>
<feature type="coiled-coil region" evidence="1">
    <location>
        <begin position="228"/>
        <end position="467"/>
    </location>
</feature>
<name>A0A8S1T8T4_PAROT</name>
<dbReference type="AlphaFoldDB" id="A0A8S1T8T4"/>
<keyword evidence="1" id="KW-0175">Coiled coil</keyword>
<dbReference type="OMA" id="ANDKIQW"/>
<sequence length="775" mass="91847">MFNYTQSEEEINHPQYRTRVRYKDNAISRDLSGKLDVTCFLMAVEIQRLVAENTELKIQIKQHHDSGLDRINYEMQIRDLMEKLQRLQQDNQLIVTDNERLRKLIQDLEVSLSKYEIQFRDYDPNWRKELENQKKQLLQLQKKIGDEDIDDLKAQLNQLKRKLNDYDRQFDGKNPDELQRMLDELRRKAKLYDDLQNKLGGMNPDILAKKLKDLEKLQKQFGGSPEDLLKELEKLRKKAKDADELKKELDRQQRENDKQKNDLGMLDDLQKNCQDLQFTNGQLNQQLNDLKNKLKDLEGIKNELNQLRDLTNKKDQEIVSLKMQLNDAQKQISDLQKQLQDQARLLNEIQYKYRQAEQDKMKLQKDLQNCLEELDSADGQKDVAEQLKDDNDKLNQEVDQLHEDNDKLQNENEDLRNRLNDLLRQIQDKDNKLKDLQTDLIKKNQELKDFSNKLKEANDKIQWIKNEFGLTDDDLDPKKRKSNSKNNQENKLFASIQPSNMLMHYLLLSTENERLGIIIDKQYGQIESLQNQVNAYKQKNEQITQQLQQQLILQSQMKMDNEIEKLKEYYENKIVMLTMELSRLRQQQTSSYQSISTLQTRFTSQPNGKLYDSTTLQPKREEELLSLLVLMAAEVQNLRDQNSSLLLRQNDTEINKGLLSRSSNRVIVEQLTLLEDQDNLEQSKNYFLNSHKETNKEYQVNYKYSTQIKNNVNNEQYQNLVSPIDRVNSLQGDIGSQRSYQYQSQIPYKFDQNSQQLEGSGLLKMQKYETSRYVN</sequence>